<evidence type="ECO:0000313" key="6">
    <source>
        <dbReference type="Proteomes" id="UP000244903"/>
    </source>
</evidence>
<keyword evidence="3" id="KW-0479">Metal-binding</keyword>
<evidence type="ECO:0000256" key="3">
    <source>
        <dbReference type="RuleBase" id="RU003682"/>
    </source>
</evidence>
<dbReference type="AlphaFoldDB" id="A0AAD0JR18"/>
<keyword evidence="3" id="KW-0560">Oxidoreductase</keyword>
<evidence type="ECO:0000259" key="4">
    <source>
        <dbReference type="PROSITE" id="PS51471"/>
    </source>
</evidence>
<dbReference type="PRINTS" id="PR00682">
    <property type="entry name" value="IPNSYNTHASE"/>
</dbReference>
<keyword evidence="2" id="KW-0045">Antibiotic biosynthesis</keyword>
<dbReference type="InterPro" id="IPR027443">
    <property type="entry name" value="IPNS-like_sf"/>
</dbReference>
<dbReference type="InterPro" id="IPR026992">
    <property type="entry name" value="DIOX_N"/>
</dbReference>
<comment type="similarity">
    <text evidence="3">Belongs to the iron/ascorbate-dependent oxidoreductase family.</text>
</comment>
<keyword evidence="3" id="KW-0408">Iron</keyword>
<accession>A0AAD0JR18</accession>
<dbReference type="RefSeq" id="WP_107745900.1">
    <property type="nucleotide sequence ID" value="NZ_CP015453.1"/>
</dbReference>
<dbReference type="PROSITE" id="PS51471">
    <property type="entry name" value="FE2OG_OXY"/>
    <property type="match status" value="1"/>
</dbReference>
<dbReference type="Gene3D" id="2.60.120.330">
    <property type="entry name" value="B-lactam Antibiotic, Isopenicillin N Synthase, Chain"/>
    <property type="match status" value="1"/>
</dbReference>
<evidence type="ECO:0000256" key="1">
    <source>
        <dbReference type="ARBA" id="ARBA00004792"/>
    </source>
</evidence>
<gene>
    <name evidence="5" type="ORF">A6048_13580</name>
</gene>
<dbReference type="GO" id="GO:0017000">
    <property type="term" value="P:antibiotic biosynthetic process"/>
    <property type="evidence" value="ECO:0007669"/>
    <property type="project" value="UniProtKB-KW"/>
</dbReference>
<protein>
    <submittedName>
        <fullName evidence="5">2OG-Fe(II) oxygenase</fullName>
    </submittedName>
</protein>
<dbReference type="InterPro" id="IPR050231">
    <property type="entry name" value="Iron_ascorbate_oxido_reductase"/>
</dbReference>
<dbReference type="Pfam" id="PF14226">
    <property type="entry name" value="DIOX_N"/>
    <property type="match status" value="1"/>
</dbReference>
<dbReference type="Pfam" id="PF03171">
    <property type="entry name" value="2OG-FeII_Oxy"/>
    <property type="match status" value="1"/>
</dbReference>
<dbReference type="GO" id="GO:0046872">
    <property type="term" value="F:metal ion binding"/>
    <property type="evidence" value="ECO:0007669"/>
    <property type="project" value="UniProtKB-KW"/>
</dbReference>
<comment type="pathway">
    <text evidence="1">Antibiotic biosynthesis.</text>
</comment>
<dbReference type="PANTHER" id="PTHR47990">
    <property type="entry name" value="2-OXOGLUTARATE (2OG) AND FE(II)-DEPENDENT OXYGENASE SUPERFAMILY PROTEIN-RELATED"/>
    <property type="match status" value="1"/>
</dbReference>
<evidence type="ECO:0000313" key="5">
    <source>
        <dbReference type="EMBL" id="AWH96348.1"/>
    </source>
</evidence>
<dbReference type="InterPro" id="IPR005123">
    <property type="entry name" value="Oxoglu/Fe-dep_dioxygenase_dom"/>
</dbReference>
<proteinExistence type="inferred from homology"/>
<dbReference type="GO" id="GO:0016491">
    <property type="term" value="F:oxidoreductase activity"/>
    <property type="evidence" value="ECO:0007669"/>
    <property type="project" value="UniProtKB-KW"/>
</dbReference>
<keyword evidence="6" id="KW-1185">Reference proteome</keyword>
<evidence type="ECO:0000256" key="2">
    <source>
        <dbReference type="ARBA" id="ARBA00023194"/>
    </source>
</evidence>
<dbReference type="InterPro" id="IPR044861">
    <property type="entry name" value="IPNS-like_FE2OG_OXY"/>
</dbReference>
<dbReference type="Proteomes" id="UP000244903">
    <property type="component" value="Chromosome"/>
</dbReference>
<organism evidence="5 6">
    <name type="scientific">Dietzia psychralcaliphila</name>
    <dbReference type="NCBI Taxonomy" id="139021"/>
    <lineage>
        <taxon>Bacteria</taxon>
        <taxon>Bacillati</taxon>
        <taxon>Actinomycetota</taxon>
        <taxon>Actinomycetes</taxon>
        <taxon>Mycobacteriales</taxon>
        <taxon>Dietziaceae</taxon>
        <taxon>Dietzia</taxon>
    </lineage>
</organism>
<dbReference type="EMBL" id="CP015453">
    <property type="protein sequence ID" value="AWH96348.1"/>
    <property type="molecule type" value="Genomic_DNA"/>
</dbReference>
<sequence>MTTPPATSAPTGFSVPVIDLTPYTAGGDPSRDDPAARQRVAREIDAACSSIGFMQIVGHGIDDAVIDGLAAAIDDFFALPPETKNGYRVAGANRGYSPPKSETLSLSLGVESAGRMNDFFEAFNVGVEARSFPDLALDEADYGINVWPHCRDFRARVDAYSAEASRVARTLTRAFADALGVPAEVFTGITGHSIDVLRMNNYALPPGPVALDGDLTGMGEHTDFGLVTVLWADRVAGLQVLSTEGVWHDVHPVEGGLLVNLGDLTARLTGDRWMSTLHRVKPPIVDGGIVRRRSAAFFHDGDVDAIVATLPDLPGADPTAYEPITVRDHIAAKLAGSRQGRANTGAVREAARVLAAAQQERR</sequence>
<dbReference type="KEGG" id="dpc:A6048_13580"/>
<name>A0AAD0JR18_9ACTN</name>
<feature type="domain" description="Fe2OG dioxygenase" evidence="4">
    <location>
        <begin position="193"/>
        <end position="301"/>
    </location>
</feature>
<reference evidence="5 6" key="1">
    <citation type="submission" date="2016-04" db="EMBL/GenBank/DDBJ databases">
        <title>Complete genome sequence of the haloalkaliphilic hydrocarbon-degrading bacterium Dietzia psychralcaliphila ILA-1T, isolated from a drain of a fish product-processing plant.</title>
        <authorList>
            <person name="Zhao J."/>
            <person name="Hu B."/>
            <person name="Geng S."/>
            <person name="Nie Y."/>
            <person name="Tang Y."/>
        </authorList>
    </citation>
    <scope>NUCLEOTIDE SEQUENCE [LARGE SCALE GENOMIC DNA]</scope>
    <source>
        <strain evidence="5 6">ILA-1</strain>
    </source>
</reference>
<dbReference type="SUPFAM" id="SSF51197">
    <property type="entry name" value="Clavaminate synthase-like"/>
    <property type="match status" value="1"/>
</dbReference>